<keyword evidence="5" id="KW-1185">Reference proteome</keyword>
<evidence type="ECO:0000256" key="1">
    <source>
        <dbReference type="ARBA" id="ARBA00001946"/>
    </source>
</evidence>
<dbReference type="InterPro" id="IPR020476">
    <property type="entry name" value="Nudix_hydrolase"/>
</dbReference>
<dbReference type="EMBL" id="JACSPW010000007">
    <property type="protein sequence ID" value="MBD8033122.1"/>
    <property type="molecule type" value="Genomic_DNA"/>
</dbReference>
<comment type="caution">
    <text evidence="4">The sequence shown here is derived from an EMBL/GenBank/DDBJ whole genome shotgun (WGS) entry which is preliminary data.</text>
</comment>
<proteinExistence type="predicted"/>
<dbReference type="InterPro" id="IPR000086">
    <property type="entry name" value="NUDIX_hydrolase_dom"/>
</dbReference>
<dbReference type="PROSITE" id="PS51462">
    <property type="entry name" value="NUDIX"/>
    <property type="match status" value="1"/>
</dbReference>
<dbReference type="Pfam" id="PF00293">
    <property type="entry name" value="NUDIX"/>
    <property type="match status" value="1"/>
</dbReference>
<dbReference type="PRINTS" id="PR00502">
    <property type="entry name" value="NUDIXFAMILY"/>
</dbReference>
<dbReference type="PANTHER" id="PTHR43046:SF2">
    <property type="entry name" value="8-OXO-DGTP DIPHOSPHATASE-RELATED"/>
    <property type="match status" value="1"/>
</dbReference>
<keyword evidence="2" id="KW-0378">Hydrolase</keyword>
<accession>A0ABR8XMF6</accession>
<dbReference type="PANTHER" id="PTHR43046">
    <property type="entry name" value="GDP-MANNOSE MANNOSYL HYDROLASE"/>
    <property type="match status" value="1"/>
</dbReference>
<name>A0ABR8XMF6_9BACL</name>
<feature type="domain" description="Nudix hydrolase" evidence="3">
    <location>
        <begin position="15"/>
        <end position="146"/>
    </location>
</feature>
<evidence type="ECO:0000256" key="2">
    <source>
        <dbReference type="ARBA" id="ARBA00022801"/>
    </source>
</evidence>
<comment type="cofactor">
    <cofactor evidence="1">
        <name>Mg(2+)</name>
        <dbReference type="ChEBI" id="CHEBI:18420"/>
    </cofactor>
</comment>
<dbReference type="InterPro" id="IPR015797">
    <property type="entry name" value="NUDIX_hydrolase-like_dom_sf"/>
</dbReference>
<evidence type="ECO:0000313" key="5">
    <source>
        <dbReference type="Proteomes" id="UP000600565"/>
    </source>
</evidence>
<evidence type="ECO:0000313" key="4">
    <source>
        <dbReference type="EMBL" id="MBD8033122.1"/>
    </source>
</evidence>
<organism evidence="4 5">
    <name type="scientific">Solibacillus merdavium</name>
    <dbReference type="NCBI Taxonomy" id="2762218"/>
    <lineage>
        <taxon>Bacteria</taxon>
        <taxon>Bacillati</taxon>
        <taxon>Bacillota</taxon>
        <taxon>Bacilli</taxon>
        <taxon>Bacillales</taxon>
        <taxon>Caryophanaceae</taxon>
        <taxon>Solibacillus</taxon>
    </lineage>
</organism>
<reference evidence="4 5" key="1">
    <citation type="submission" date="2020-08" db="EMBL/GenBank/DDBJ databases">
        <title>A Genomic Blueprint of the Chicken Gut Microbiome.</title>
        <authorList>
            <person name="Gilroy R."/>
            <person name="Ravi A."/>
            <person name="Getino M."/>
            <person name="Pursley I."/>
            <person name="Horton D.L."/>
            <person name="Alikhan N.-F."/>
            <person name="Baker D."/>
            <person name="Gharbi K."/>
            <person name="Hall N."/>
            <person name="Watson M."/>
            <person name="Adriaenssens E.M."/>
            <person name="Foster-Nyarko E."/>
            <person name="Jarju S."/>
            <person name="Secka A."/>
            <person name="Antonio M."/>
            <person name="Oren A."/>
            <person name="Chaudhuri R."/>
            <person name="La Ragione R.M."/>
            <person name="Hildebrand F."/>
            <person name="Pallen M.J."/>
        </authorList>
    </citation>
    <scope>NUCLEOTIDE SEQUENCE [LARGE SCALE GENOMIC DNA]</scope>
    <source>
        <strain evidence="4 5">Sa1YVA6</strain>
    </source>
</reference>
<sequence>MNYIQSLRNIIGTRPIIAPGSAIIVMKEKELLLQLRSDTNDWGIPGGGMEIGDSFEETAKKELFEETGLITNHLEILGLASGKEFYYKFPHGDEIYNATVIFKAGKVSGNLKKDEESRELAYFPLDSLPELNYTTQKILEKIGYIVVEEVENEVD</sequence>
<dbReference type="Proteomes" id="UP000600565">
    <property type="component" value="Unassembled WGS sequence"/>
</dbReference>
<dbReference type="CDD" id="cd04677">
    <property type="entry name" value="NUDIX_Hydrolase"/>
    <property type="match status" value="1"/>
</dbReference>
<dbReference type="RefSeq" id="WP_191703701.1">
    <property type="nucleotide sequence ID" value="NZ_JACSPW010000007.1"/>
</dbReference>
<dbReference type="Gene3D" id="3.90.79.10">
    <property type="entry name" value="Nucleoside Triphosphate Pyrophosphohydrolase"/>
    <property type="match status" value="1"/>
</dbReference>
<evidence type="ECO:0000259" key="3">
    <source>
        <dbReference type="PROSITE" id="PS51462"/>
    </source>
</evidence>
<gene>
    <name evidence="4" type="ORF">H9632_08590</name>
</gene>
<dbReference type="SUPFAM" id="SSF55811">
    <property type="entry name" value="Nudix"/>
    <property type="match status" value="1"/>
</dbReference>
<protein>
    <submittedName>
        <fullName evidence="4">NUDIX domain-containing protein</fullName>
    </submittedName>
</protein>